<dbReference type="InterPro" id="IPR000182">
    <property type="entry name" value="GNAT_dom"/>
</dbReference>
<reference evidence="6" key="1">
    <citation type="journal article" date="2019" name="Int. J. Syst. Evol. Microbiol.">
        <title>The Global Catalogue of Microorganisms (GCM) 10K type strain sequencing project: providing services to taxonomists for standard genome sequencing and annotation.</title>
        <authorList>
            <consortium name="The Broad Institute Genomics Platform"/>
            <consortium name="The Broad Institute Genome Sequencing Center for Infectious Disease"/>
            <person name="Wu L."/>
            <person name="Ma J."/>
        </authorList>
    </citation>
    <scope>NUCLEOTIDE SEQUENCE [LARGE SCALE GENOMIC DNA]</scope>
    <source>
        <strain evidence="6">JCM 18054</strain>
    </source>
</reference>
<dbReference type="PROSITE" id="PS51186">
    <property type="entry name" value="GNAT"/>
    <property type="match status" value="1"/>
</dbReference>
<gene>
    <name evidence="5" type="ORF">GCM10023214_17340</name>
</gene>
<organism evidence="5 6">
    <name type="scientific">Amycolatopsis dongchuanensis</name>
    <dbReference type="NCBI Taxonomy" id="1070866"/>
    <lineage>
        <taxon>Bacteria</taxon>
        <taxon>Bacillati</taxon>
        <taxon>Actinomycetota</taxon>
        <taxon>Actinomycetes</taxon>
        <taxon>Pseudonocardiales</taxon>
        <taxon>Pseudonocardiaceae</taxon>
        <taxon>Amycolatopsis</taxon>
    </lineage>
</organism>
<dbReference type="Pfam" id="PF00583">
    <property type="entry name" value="Acetyltransf_1"/>
    <property type="match status" value="1"/>
</dbReference>
<dbReference type="InterPro" id="IPR016181">
    <property type="entry name" value="Acyl_CoA_acyltransferase"/>
</dbReference>
<feature type="domain" description="HTH marR-type" evidence="3">
    <location>
        <begin position="1"/>
        <end position="141"/>
    </location>
</feature>
<protein>
    <submittedName>
        <fullName evidence="5">Helix-turn-helix domain-containing GNAT family N-acetyltransferase</fullName>
    </submittedName>
</protein>
<dbReference type="Pfam" id="PF12802">
    <property type="entry name" value="MarR_2"/>
    <property type="match status" value="1"/>
</dbReference>
<feature type="region of interest" description="Disordered" evidence="2">
    <location>
        <begin position="309"/>
        <end position="338"/>
    </location>
</feature>
<evidence type="ECO:0000256" key="1">
    <source>
        <dbReference type="ARBA" id="ARBA00022679"/>
    </source>
</evidence>
<accession>A0ABP9Q726</accession>
<dbReference type="SUPFAM" id="SSF55729">
    <property type="entry name" value="Acyl-CoA N-acyltransferases (Nat)"/>
    <property type="match status" value="1"/>
</dbReference>
<dbReference type="Gene3D" id="3.40.630.30">
    <property type="match status" value="1"/>
</dbReference>
<evidence type="ECO:0000256" key="2">
    <source>
        <dbReference type="SAM" id="MobiDB-lite"/>
    </source>
</evidence>
<evidence type="ECO:0000259" key="4">
    <source>
        <dbReference type="PROSITE" id="PS51186"/>
    </source>
</evidence>
<dbReference type="Gene3D" id="1.10.10.10">
    <property type="entry name" value="Winged helix-like DNA-binding domain superfamily/Winged helix DNA-binding domain"/>
    <property type="match status" value="1"/>
</dbReference>
<dbReference type="InterPro" id="IPR036388">
    <property type="entry name" value="WH-like_DNA-bd_sf"/>
</dbReference>
<dbReference type="CDD" id="cd04301">
    <property type="entry name" value="NAT_SF"/>
    <property type="match status" value="1"/>
</dbReference>
<dbReference type="RefSeq" id="WP_346053287.1">
    <property type="nucleotide sequence ID" value="NZ_BAABIB010000045.1"/>
</dbReference>
<evidence type="ECO:0000313" key="5">
    <source>
        <dbReference type="EMBL" id="GAA5157579.1"/>
    </source>
</evidence>
<keyword evidence="6" id="KW-1185">Reference proteome</keyword>
<keyword evidence="1" id="KW-0808">Transferase</keyword>
<dbReference type="SUPFAM" id="SSF46785">
    <property type="entry name" value="Winged helix' DNA-binding domain"/>
    <property type="match status" value="1"/>
</dbReference>
<proteinExistence type="predicted"/>
<evidence type="ECO:0000259" key="3">
    <source>
        <dbReference type="PROSITE" id="PS50995"/>
    </source>
</evidence>
<dbReference type="PROSITE" id="PS50995">
    <property type="entry name" value="HTH_MARR_2"/>
    <property type="match status" value="1"/>
</dbReference>
<dbReference type="Proteomes" id="UP001500192">
    <property type="component" value="Unassembled WGS sequence"/>
</dbReference>
<dbReference type="PANTHER" id="PTHR13947">
    <property type="entry name" value="GNAT FAMILY N-ACETYLTRANSFERASE"/>
    <property type="match status" value="1"/>
</dbReference>
<feature type="domain" description="N-acetyltransferase" evidence="4">
    <location>
        <begin position="152"/>
        <end position="306"/>
    </location>
</feature>
<evidence type="ECO:0000313" key="6">
    <source>
        <dbReference type="Proteomes" id="UP001500192"/>
    </source>
</evidence>
<dbReference type="InterPro" id="IPR050769">
    <property type="entry name" value="NAT_camello-type"/>
</dbReference>
<dbReference type="InterPro" id="IPR000835">
    <property type="entry name" value="HTH_MarR-typ"/>
</dbReference>
<dbReference type="InterPro" id="IPR011991">
    <property type="entry name" value="ArsR-like_HTH"/>
</dbReference>
<feature type="compositionally biased region" description="Low complexity" evidence="2">
    <location>
        <begin position="310"/>
        <end position="319"/>
    </location>
</feature>
<dbReference type="InterPro" id="IPR036390">
    <property type="entry name" value="WH_DNA-bd_sf"/>
</dbReference>
<comment type="caution">
    <text evidence="5">The sequence shown here is derived from an EMBL/GenBank/DDBJ whole genome shotgun (WGS) entry which is preliminary data.</text>
</comment>
<name>A0ABP9Q726_9PSEU</name>
<dbReference type="EMBL" id="BAABIB010000045">
    <property type="protein sequence ID" value="GAA5157579.1"/>
    <property type="molecule type" value="Genomic_DNA"/>
</dbReference>
<dbReference type="CDD" id="cd00090">
    <property type="entry name" value="HTH_ARSR"/>
    <property type="match status" value="1"/>
</dbReference>
<dbReference type="SMART" id="SM00347">
    <property type="entry name" value="HTH_MARR"/>
    <property type="match status" value="1"/>
</dbReference>
<sequence>MNDRQLLDRVSRVRAFNRLYTGVIGVLDEGLVGTEHSLSEARVLYELEQQGVTEVAELRRRLDLDAGYASRLLGRLESRGLLVRERSETDARRQLIRLTEAGREAQHSLEQRTIEQIGKLLGRFTDEDQQRLLRSMRVITELVGDRPRDATVVLRPPRPGDFGWVVARHGALYAQEYGWDATFEALTARIVADYVENHVPAKEAAWIAEVGGERAGCVFCVRGSDEHTAKLRLLLVEPGARGQGLGKRLVAECVAFAKAQGYTAMELWTNDVLTAARRIYAGAGFQVVGREPHHSFGADLVGETWRLEWGTTGPSRRTPGSGGARSSGPAGSTSRTTP</sequence>
<dbReference type="PANTHER" id="PTHR13947:SF37">
    <property type="entry name" value="LD18367P"/>
    <property type="match status" value="1"/>
</dbReference>
<feature type="compositionally biased region" description="Low complexity" evidence="2">
    <location>
        <begin position="326"/>
        <end position="338"/>
    </location>
</feature>